<feature type="compositionally biased region" description="Basic and acidic residues" evidence="10">
    <location>
        <begin position="616"/>
        <end position="625"/>
    </location>
</feature>
<evidence type="ECO:0000256" key="3">
    <source>
        <dbReference type="ARBA" id="ARBA00011738"/>
    </source>
</evidence>
<dbReference type="Pfam" id="PF00282">
    <property type="entry name" value="Pyridoxal_deC"/>
    <property type="match status" value="2"/>
</dbReference>
<organism evidence="11 12">
    <name type="scientific">Salmo salar</name>
    <name type="common">Atlantic salmon</name>
    <dbReference type="NCBI Taxonomy" id="8030"/>
    <lineage>
        <taxon>Eukaryota</taxon>
        <taxon>Metazoa</taxon>
        <taxon>Chordata</taxon>
        <taxon>Craniata</taxon>
        <taxon>Vertebrata</taxon>
        <taxon>Euteleostomi</taxon>
        <taxon>Actinopterygii</taxon>
        <taxon>Neopterygii</taxon>
        <taxon>Teleostei</taxon>
        <taxon>Protacanthopterygii</taxon>
        <taxon>Salmoniformes</taxon>
        <taxon>Salmonidae</taxon>
        <taxon>Salmoninae</taxon>
        <taxon>Salmo</taxon>
    </lineage>
</organism>
<dbReference type="InterPro" id="IPR015422">
    <property type="entry name" value="PyrdxlP-dep_Trfase_small"/>
</dbReference>
<dbReference type="PRINTS" id="PR00800">
    <property type="entry name" value="YHDCRBOXLASE"/>
</dbReference>
<dbReference type="SUPFAM" id="SSF53383">
    <property type="entry name" value="PLP-dependent transferases"/>
    <property type="match status" value="2"/>
</dbReference>
<protein>
    <recommendedName>
        <fullName evidence="9">Histidine decarboxylase</fullName>
        <ecNumber evidence="4">4.1.1.22</ecNumber>
    </recommendedName>
</protein>
<evidence type="ECO:0000256" key="9">
    <source>
        <dbReference type="ARBA" id="ARBA00039946"/>
    </source>
</evidence>
<dbReference type="InterPro" id="IPR010977">
    <property type="entry name" value="Aromatic_deC"/>
</dbReference>
<keyword evidence="7" id="KW-0663">Pyridoxal phosphate</keyword>
<name>A0ABM3DZP1_SALSA</name>
<comment type="subunit">
    <text evidence="3">Homodimer.</text>
</comment>
<dbReference type="Proteomes" id="UP001652741">
    <property type="component" value="Chromosome ssa26"/>
</dbReference>
<dbReference type="InterPro" id="IPR021115">
    <property type="entry name" value="Pyridoxal-P_BS"/>
</dbReference>
<dbReference type="GeneID" id="106594739"/>
<dbReference type="Gene3D" id="3.40.640.10">
    <property type="entry name" value="Type I PLP-dependent aspartate aminotransferase-like (Major domain)"/>
    <property type="match status" value="2"/>
</dbReference>
<evidence type="ECO:0000256" key="6">
    <source>
        <dbReference type="ARBA" id="ARBA00022793"/>
    </source>
</evidence>
<keyword evidence="5" id="KW-0127">Catecholamine biosynthesis</keyword>
<dbReference type="RefSeq" id="XP_045564271.1">
    <property type="nucleotide sequence ID" value="XM_045708315.1"/>
</dbReference>
<evidence type="ECO:0000256" key="8">
    <source>
        <dbReference type="ARBA" id="ARBA00023239"/>
    </source>
</evidence>
<evidence type="ECO:0000313" key="12">
    <source>
        <dbReference type="RefSeq" id="XP_045564271.1"/>
    </source>
</evidence>
<feature type="region of interest" description="Disordered" evidence="10">
    <location>
        <begin position="616"/>
        <end position="636"/>
    </location>
</feature>
<evidence type="ECO:0000256" key="2">
    <source>
        <dbReference type="ARBA" id="ARBA00009533"/>
    </source>
</evidence>
<evidence type="ECO:0000256" key="1">
    <source>
        <dbReference type="ARBA" id="ARBA00001933"/>
    </source>
</evidence>
<keyword evidence="6" id="KW-0210">Decarboxylase</keyword>
<dbReference type="Gene3D" id="1.20.1340.10">
    <property type="entry name" value="dopa decarboxylase, N-terminal domain"/>
    <property type="match status" value="1"/>
</dbReference>
<feature type="compositionally biased region" description="Polar residues" evidence="10">
    <location>
        <begin position="828"/>
        <end position="837"/>
    </location>
</feature>
<keyword evidence="11" id="KW-1185">Reference proteome</keyword>
<proteinExistence type="inferred from homology"/>
<dbReference type="InterPro" id="IPR002129">
    <property type="entry name" value="PyrdxlP-dep_de-COase"/>
</dbReference>
<feature type="compositionally biased region" description="Basic and acidic residues" evidence="10">
    <location>
        <begin position="658"/>
        <end position="673"/>
    </location>
</feature>
<feature type="compositionally biased region" description="Polar residues" evidence="10">
    <location>
        <begin position="732"/>
        <end position="742"/>
    </location>
</feature>
<feature type="compositionally biased region" description="Polar residues" evidence="10">
    <location>
        <begin position="674"/>
        <end position="683"/>
    </location>
</feature>
<keyword evidence="8" id="KW-0456">Lyase</keyword>
<feature type="region of interest" description="Disordered" evidence="10">
    <location>
        <begin position="658"/>
        <end position="851"/>
    </location>
</feature>
<dbReference type="PANTHER" id="PTHR11999:SF68">
    <property type="entry name" value="HISTIDINE DECARBOXYLASE"/>
    <property type="match status" value="1"/>
</dbReference>
<evidence type="ECO:0000256" key="10">
    <source>
        <dbReference type="SAM" id="MobiDB-lite"/>
    </source>
</evidence>
<dbReference type="InterPro" id="IPR015424">
    <property type="entry name" value="PyrdxlP-dep_Trfase"/>
</dbReference>
<dbReference type="CDD" id="cd06450">
    <property type="entry name" value="DOPA_deC_like"/>
    <property type="match status" value="1"/>
</dbReference>
<evidence type="ECO:0000256" key="5">
    <source>
        <dbReference type="ARBA" id="ARBA00022584"/>
    </source>
</evidence>
<reference evidence="12" key="1">
    <citation type="submission" date="2025-08" db="UniProtKB">
        <authorList>
            <consortium name="RefSeq"/>
        </authorList>
    </citation>
    <scope>IDENTIFICATION</scope>
</reference>
<comment type="similarity">
    <text evidence="2">Belongs to the group II decarboxylase family.</text>
</comment>
<dbReference type="InterPro" id="IPR015421">
    <property type="entry name" value="PyrdxlP-dep_Trfase_major"/>
</dbReference>
<gene>
    <name evidence="12" type="primary">LOC106594739</name>
</gene>
<feature type="compositionally biased region" description="Polar residues" evidence="10">
    <location>
        <begin position="626"/>
        <end position="636"/>
    </location>
</feature>
<dbReference type="PROSITE" id="PS00392">
    <property type="entry name" value="DDC_GAD_HDC_YDC"/>
    <property type="match status" value="1"/>
</dbReference>
<evidence type="ECO:0000256" key="7">
    <source>
        <dbReference type="ARBA" id="ARBA00022898"/>
    </source>
</evidence>
<dbReference type="EC" id="4.1.1.22" evidence="4"/>
<sequence>MQAEEYNRRGKEMVDYITRYLTTIRERKVTPGPEVKPGYMRELLPDSAPTDPEDWDCIFRDIEKVIMPGVVHWQSPYMHAYYPALTSWPSMLGDMLADAINNIGFTWASSPACTELEMNVMDWLCKALGLPTSFLHHHPDSTGGGILQSTVSESSLVALLAARKARIQQQKRTDPADRDLDDSVVNSRLVAYASDQAHSSVEKAGLISLVKIRFLPPDDHFSLRGDTLKQAIQEDRRRGLVPVMLCATLGTTGVCAFDDLLELGPVCTSVSPTSNYYTHPYDIQHVPHITCMTYDFVKSQHPRYVVIKRLRVTALIMNGRGGGRCSAPMSRSCSHKPRFPQGYFILTLRRCMNTDKGRRFKFHSDSHRPPDSLQNVFVFLPLPGLGAEEGLWLHVDAAYAGSAFLCPELRGPLGGIEYADSFAFNPSKWMMVHFDCTAFWVKDKYKLQQTFSVDPVYLRHENSDQATDFMHWQIPLSRRFRSLKLWFVMRSFGLKNLQGHIRHGVEMAKLLESLVRCDPNFDMPAERHLGLVVFCLKEGNALTQELLRRLTRSGTMYLVPADIDRKRIIRFTVTSQLTTSEDIIRDWNIIRKMAADLLAEDAEKLAVCKMEEQHSSVRKTVEKLSETNSDSENQTTTAAEGLAASLMTRKPKEIEKAISDTEDETLKTPKKQETGPTQTSPKTGSKELEAGPTQTSPKTGSKELEAGQTQTSPKTGSKELEASPKTGLRELVTSQAQTSQDPETGARDGPEEIPCTAAFRVQRVQPQLRLDSDKTGFRPQPPFWMDKEQFGSENRSRRRVRSLSCSSEPLPGPIGPLFGHNTDPLSKPLSSSVTDSQPGHKDPDLIPPLNDTQLRRLSSGPSPSGLFQIPEWPSPTNSNQLGKRVLRKLTKFYSLPSFCHLWVQCGRYQVCCPVRGLQIAPKLRSPQIPGPPLGVGDSAVGLVPL</sequence>
<evidence type="ECO:0000256" key="4">
    <source>
        <dbReference type="ARBA" id="ARBA00012320"/>
    </source>
</evidence>
<evidence type="ECO:0000313" key="11">
    <source>
        <dbReference type="Proteomes" id="UP001652741"/>
    </source>
</evidence>
<dbReference type="Gene3D" id="3.90.1150.10">
    <property type="entry name" value="Aspartate Aminotransferase, domain 1"/>
    <property type="match status" value="1"/>
</dbReference>
<dbReference type="PANTHER" id="PTHR11999">
    <property type="entry name" value="GROUP II PYRIDOXAL-5-PHOSPHATE DECARBOXYLASE"/>
    <property type="match status" value="1"/>
</dbReference>
<comment type="cofactor">
    <cofactor evidence="1">
        <name>pyridoxal 5'-phosphate</name>
        <dbReference type="ChEBI" id="CHEBI:597326"/>
    </cofactor>
</comment>
<accession>A0ABM3DZP1</accession>